<dbReference type="CDD" id="cd09279">
    <property type="entry name" value="RNase_HI_like"/>
    <property type="match status" value="1"/>
</dbReference>
<dbReference type="Pfam" id="PF13456">
    <property type="entry name" value="RVT_3"/>
    <property type="match status" value="1"/>
</dbReference>
<name>A0A6C0DSN1_9ZZZZ</name>
<dbReference type="EMBL" id="MN739669">
    <property type="protein sequence ID" value="QHT19817.1"/>
    <property type="molecule type" value="Genomic_DNA"/>
</dbReference>
<dbReference type="SUPFAM" id="SSF53098">
    <property type="entry name" value="Ribonuclease H-like"/>
    <property type="match status" value="1"/>
</dbReference>
<evidence type="ECO:0000313" key="2">
    <source>
        <dbReference type="EMBL" id="QHT19817.1"/>
    </source>
</evidence>
<dbReference type="PANTHER" id="PTHR46387">
    <property type="entry name" value="POLYNUCLEOTIDYL TRANSFERASE, RIBONUCLEASE H-LIKE SUPERFAMILY PROTEIN"/>
    <property type="match status" value="1"/>
</dbReference>
<dbReference type="Gene3D" id="3.30.420.10">
    <property type="entry name" value="Ribonuclease H-like superfamily/Ribonuclease H"/>
    <property type="match status" value="1"/>
</dbReference>
<organism evidence="2">
    <name type="scientific">viral metagenome</name>
    <dbReference type="NCBI Taxonomy" id="1070528"/>
    <lineage>
        <taxon>unclassified sequences</taxon>
        <taxon>metagenomes</taxon>
        <taxon>organismal metagenomes</taxon>
    </lineage>
</organism>
<protein>
    <recommendedName>
        <fullName evidence="1">RNase H type-1 domain-containing protein</fullName>
    </recommendedName>
</protein>
<dbReference type="GO" id="GO:0003676">
    <property type="term" value="F:nucleic acid binding"/>
    <property type="evidence" value="ECO:0007669"/>
    <property type="project" value="InterPro"/>
</dbReference>
<proteinExistence type="predicted"/>
<dbReference type="GO" id="GO:0004523">
    <property type="term" value="F:RNA-DNA hybrid ribonuclease activity"/>
    <property type="evidence" value="ECO:0007669"/>
    <property type="project" value="InterPro"/>
</dbReference>
<reference evidence="2" key="1">
    <citation type="journal article" date="2020" name="Nature">
        <title>Giant virus diversity and host interactions through global metagenomics.</title>
        <authorList>
            <person name="Schulz F."/>
            <person name="Roux S."/>
            <person name="Paez-Espino D."/>
            <person name="Jungbluth S."/>
            <person name="Walsh D.A."/>
            <person name="Denef V.J."/>
            <person name="McMahon K.D."/>
            <person name="Konstantinidis K.T."/>
            <person name="Eloe-Fadrosh E.A."/>
            <person name="Kyrpides N.C."/>
            <person name="Woyke T."/>
        </authorList>
    </citation>
    <scope>NUCLEOTIDE SEQUENCE</scope>
    <source>
        <strain evidence="2">GVMAG-M-3300023174-5</strain>
    </source>
</reference>
<dbReference type="PANTHER" id="PTHR46387:SF2">
    <property type="entry name" value="RIBONUCLEASE HI"/>
    <property type="match status" value="1"/>
</dbReference>
<evidence type="ECO:0000259" key="1">
    <source>
        <dbReference type="PROSITE" id="PS50879"/>
    </source>
</evidence>
<dbReference type="PROSITE" id="PS50879">
    <property type="entry name" value="RNASE_H_1"/>
    <property type="match status" value="1"/>
</dbReference>
<dbReference type="InterPro" id="IPR012337">
    <property type="entry name" value="RNaseH-like_sf"/>
</dbReference>
<feature type="domain" description="RNase H type-1" evidence="1">
    <location>
        <begin position="23"/>
        <end position="154"/>
    </location>
</feature>
<accession>A0A6C0DSN1</accession>
<dbReference type="InterPro" id="IPR036397">
    <property type="entry name" value="RNaseH_sf"/>
</dbReference>
<sequence>MATAPNRTIGKLLISMCTSKIVPVMEYCLKFDGCSKGNPGPAGAGAVIYKNDEEIWANSVYVGDKETNNVAEYNGLIMGLTKANELGIKELLVMGDSELIIKQMKGEYKVKSVNIIEYYLKAKTLSRFLSEVHYEHIYRKDNTRADELANFGLQSKLSSS</sequence>
<dbReference type="AlphaFoldDB" id="A0A6C0DSN1"/>
<dbReference type="InterPro" id="IPR002156">
    <property type="entry name" value="RNaseH_domain"/>
</dbReference>